<sequence length="753" mass="81450">MQSILDVLALLKRHPSVSSVVPAASTSDGIEVMAVIDVELPSRLRAAGVTPEGVRAKEPCWFQFSGDWPLKAPTVWLREDFPLALPHINPRLAGQRVNPCLFEGSLHEVLHRFGFERIVDQLCIWLNKAAAGQLIDLAHGWEPTRRDTCPSTTVFSAEEAIEKTPKDGSLLTSQGTYFTTDGSLWAVAEESLPAADPEFTQTHRKHRSLTWASGSVPFFFLRCVDEAGDPRVVSDYAPETVDDLPSLLEKATCLGAKVDLLEGALKSFTFQMTLQRPLRPAHEADWSLGLFAVVVLLVHRPASLVGSPGRDVEVLPYVVRYTLDEKKPLAPVSQAHPAFHAQCVTPALLSSVSGLPSDRKRLRLAILGCGSLGSKVALHLGRTGAGNMALVDNKVFAPHNNARHALILPRSSAVLPNKSLLMEQAMAELGHKDCESFELDAVDVLNDSDLANNVFGTAEAVIIETTASLRVSAAAALSKTLAALPSRRFVQAGMYAQGKAAYLFCEGEHRKVTTEDLRSGLFELCRQDERVRAILAGDTSDPTRIFVGDNCSSMTMPMPDSLVSRAAALISVQLERCIIENPPINGKLCYGIEDATGVGMTWHCDDVLPTVVFPAPDEDGWTVRLLESVAQMIDLDAKRWGRLETGGALLGHVSPITRTITVAGLVDAPPDSIRTESRFILGTSGLVPSLRKAHQQSLGHLQFVGTWHSHPMGGNHSALDRKTLKSIAEAFAGLPALSLVWTPSGFSCEIAAS</sequence>
<dbReference type="Gene3D" id="3.40.50.720">
    <property type="entry name" value="NAD(P)-binding Rossmann-like Domain"/>
    <property type="match status" value="1"/>
</dbReference>
<evidence type="ECO:0000256" key="1">
    <source>
        <dbReference type="ARBA" id="ARBA00022670"/>
    </source>
</evidence>
<accession>A0A3R8U1X3</accession>
<evidence type="ECO:0000313" key="9">
    <source>
        <dbReference type="Proteomes" id="UP000269265"/>
    </source>
</evidence>
<evidence type="ECO:0000256" key="3">
    <source>
        <dbReference type="ARBA" id="ARBA00022801"/>
    </source>
</evidence>
<evidence type="ECO:0000259" key="6">
    <source>
        <dbReference type="Pfam" id="PF00899"/>
    </source>
</evidence>
<keyword evidence="5" id="KW-0482">Metalloprotease</keyword>
<comment type="caution">
    <text evidence="8">The sequence shown here is derived from an EMBL/GenBank/DDBJ whole genome shotgun (WGS) entry which is preliminary data.</text>
</comment>
<evidence type="ECO:0000313" key="8">
    <source>
        <dbReference type="EMBL" id="RRS02934.1"/>
    </source>
</evidence>
<keyword evidence="3" id="KW-0378">Hydrolase</keyword>
<evidence type="ECO:0000256" key="2">
    <source>
        <dbReference type="ARBA" id="ARBA00022723"/>
    </source>
</evidence>
<evidence type="ECO:0000256" key="4">
    <source>
        <dbReference type="ARBA" id="ARBA00022833"/>
    </source>
</evidence>
<dbReference type="InterPro" id="IPR000594">
    <property type="entry name" value="ThiF_NAD_FAD-bd"/>
</dbReference>
<dbReference type="GO" id="GO:0046872">
    <property type="term" value="F:metal ion binding"/>
    <property type="evidence" value="ECO:0007669"/>
    <property type="project" value="UniProtKB-KW"/>
</dbReference>
<proteinExistence type="predicted"/>
<dbReference type="EMBL" id="RSED01000017">
    <property type="protein sequence ID" value="RRS02934.1"/>
    <property type="molecule type" value="Genomic_DNA"/>
</dbReference>
<evidence type="ECO:0000259" key="7">
    <source>
        <dbReference type="Pfam" id="PF14464"/>
    </source>
</evidence>
<keyword evidence="9" id="KW-1185">Reference proteome</keyword>
<keyword evidence="4" id="KW-0862">Zinc</keyword>
<dbReference type="Pfam" id="PF00899">
    <property type="entry name" value="ThiF"/>
    <property type="match status" value="1"/>
</dbReference>
<dbReference type="GO" id="GO:0006508">
    <property type="term" value="P:proteolysis"/>
    <property type="evidence" value="ECO:0007669"/>
    <property type="project" value="UniProtKB-KW"/>
</dbReference>
<evidence type="ECO:0000256" key="5">
    <source>
        <dbReference type="ARBA" id="ARBA00023049"/>
    </source>
</evidence>
<dbReference type="RefSeq" id="WP_125244751.1">
    <property type="nucleotide sequence ID" value="NZ_RSED01000017.1"/>
</dbReference>
<reference evidence="8 9" key="1">
    <citation type="submission" date="2018-12" db="EMBL/GenBank/DDBJ databases">
        <title>The whole draft genome of Aquabacterium sp. SJQ9.</title>
        <authorList>
            <person name="Sun L."/>
            <person name="Gao X."/>
            <person name="Chen W."/>
            <person name="Huang K."/>
        </authorList>
    </citation>
    <scope>NUCLEOTIDE SEQUENCE [LARGE SCALE GENOMIC DNA]</scope>
    <source>
        <strain evidence="8 9">SJQ9</strain>
    </source>
</reference>
<name>A0A3R8U1X3_9BURK</name>
<dbReference type="Pfam" id="PF14457">
    <property type="entry name" value="Prok-E2_A"/>
    <property type="match status" value="1"/>
</dbReference>
<keyword evidence="1" id="KW-0645">Protease</keyword>
<feature type="domain" description="THIF-type NAD/FAD binding fold" evidence="6">
    <location>
        <begin position="360"/>
        <end position="429"/>
    </location>
</feature>
<dbReference type="GO" id="GO:0008641">
    <property type="term" value="F:ubiquitin-like modifier activating enzyme activity"/>
    <property type="evidence" value="ECO:0007669"/>
    <property type="project" value="InterPro"/>
</dbReference>
<protein>
    <submittedName>
        <fullName evidence="8">Thiamine biosynthesis protein ThiF</fullName>
    </submittedName>
</protein>
<dbReference type="Gene3D" id="3.40.140.10">
    <property type="entry name" value="Cytidine Deaminase, domain 2"/>
    <property type="match status" value="1"/>
</dbReference>
<dbReference type="InterPro" id="IPR032865">
    <property type="entry name" value="Prok-E2_A"/>
</dbReference>
<dbReference type="InterPro" id="IPR028090">
    <property type="entry name" value="JAB_dom_prok"/>
</dbReference>
<dbReference type="SUPFAM" id="SSF69572">
    <property type="entry name" value="Activating enzymes of the ubiquitin-like proteins"/>
    <property type="match status" value="1"/>
</dbReference>
<dbReference type="Pfam" id="PF14464">
    <property type="entry name" value="Prok-JAB"/>
    <property type="match status" value="1"/>
</dbReference>
<dbReference type="InterPro" id="IPR035985">
    <property type="entry name" value="Ubiquitin-activating_enz"/>
</dbReference>
<gene>
    <name evidence="8" type="ORF">EIP75_18435</name>
</gene>
<organism evidence="8 9">
    <name type="scientific">Aquabacterium soli</name>
    <dbReference type="NCBI Taxonomy" id="2493092"/>
    <lineage>
        <taxon>Bacteria</taxon>
        <taxon>Pseudomonadati</taxon>
        <taxon>Pseudomonadota</taxon>
        <taxon>Betaproteobacteria</taxon>
        <taxon>Burkholderiales</taxon>
        <taxon>Aquabacterium</taxon>
    </lineage>
</organism>
<dbReference type="Proteomes" id="UP000269265">
    <property type="component" value="Unassembled WGS sequence"/>
</dbReference>
<feature type="domain" description="JAB" evidence="7">
    <location>
        <begin position="635"/>
        <end position="734"/>
    </location>
</feature>
<keyword evidence="2" id="KW-0479">Metal-binding</keyword>
<dbReference type="OrthoDB" id="5470925at2"/>
<dbReference type="GO" id="GO:0008237">
    <property type="term" value="F:metallopeptidase activity"/>
    <property type="evidence" value="ECO:0007669"/>
    <property type="project" value="UniProtKB-KW"/>
</dbReference>
<dbReference type="AlphaFoldDB" id="A0A3R8U1X3"/>